<dbReference type="RefSeq" id="WP_101637046.1">
    <property type="nucleotide sequence ID" value="NZ_CAUPEY010000002.1"/>
</dbReference>
<feature type="domain" description="Glycosyl transferase family 25" evidence="1">
    <location>
        <begin position="1"/>
        <end position="168"/>
    </location>
</feature>
<reference evidence="2 3" key="1">
    <citation type="submission" date="2017-12" db="EMBL/GenBank/DDBJ databases">
        <title>Phylogenetic diversity of female urinary microbiome.</title>
        <authorList>
            <person name="Thomas-White K."/>
            <person name="Wolfe A.J."/>
        </authorList>
    </citation>
    <scope>NUCLEOTIDE SEQUENCE [LARGE SCALE GENOMIC DNA]</scope>
    <source>
        <strain evidence="2 3">UMB0112</strain>
    </source>
</reference>
<dbReference type="CDD" id="cd06532">
    <property type="entry name" value="Glyco_transf_25"/>
    <property type="match status" value="1"/>
</dbReference>
<dbReference type="Pfam" id="PF01755">
    <property type="entry name" value="Glyco_transf_25"/>
    <property type="match status" value="1"/>
</dbReference>
<dbReference type="EMBL" id="PKHU01000003">
    <property type="protein sequence ID" value="PKZ29470.1"/>
    <property type="molecule type" value="Genomic_DNA"/>
</dbReference>
<gene>
    <name evidence="2" type="ORF">CYJ41_03705</name>
</gene>
<dbReference type="GO" id="GO:0016740">
    <property type="term" value="F:transferase activity"/>
    <property type="evidence" value="ECO:0007669"/>
    <property type="project" value="UniProtKB-KW"/>
</dbReference>
<name>A0A2I1NAQ6_9BACT</name>
<accession>A0A2I1NAQ6</accession>
<proteinExistence type="predicted"/>
<dbReference type="InterPro" id="IPR002654">
    <property type="entry name" value="Glyco_trans_25"/>
</dbReference>
<evidence type="ECO:0000313" key="2">
    <source>
        <dbReference type="EMBL" id="PKZ29470.1"/>
    </source>
</evidence>
<sequence length="246" mass="28704">MIDIYLISLKKDEKRRENCKRQFPKYYNNFIQAEAIDGREIGSLKYFELINPAFYKLNKLLSPSEVGCSLSHKKVYELFLKSKADYALILEDDIIGTDEDIEKTINLTKFLNQNSIFICGGQYSYSVFAKEVYNNFYILSKYSNLTGTCSYVVAKNSAKKLLNLQTEILDIADNWERLSKDLNVYFSDIFIHPLDLQTSNIQKEREKRAFKANKKDKIKVLKYIFQTRLEAVLKGYKKIQKIGNSK</sequence>
<dbReference type="Proteomes" id="UP000234639">
    <property type="component" value="Unassembled WGS sequence"/>
</dbReference>
<dbReference type="AlphaFoldDB" id="A0A2I1NAQ6"/>
<evidence type="ECO:0000313" key="3">
    <source>
        <dbReference type="Proteomes" id="UP000234639"/>
    </source>
</evidence>
<protein>
    <submittedName>
        <fullName evidence="2">LPS biosynthesis glycosyltransferase</fullName>
    </submittedName>
</protein>
<comment type="caution">
    <text evidence="2">The sequence shown here is derived from an EMBL/GenBank/DDBJ whole genome shotgun (WGS) entry which is preliminary data.</text>
</comment>
<organism evidence="2 3">
    <name type="scientific">Campylobacter ureolyticus</name>
    <dbReference type="NCBI Taxonomy" id="827"/>
    <lineage>
        <taxon>Bacteria</taxon>
        <taxon>Pseudomonadati</taxon>
        <taxon>Campylobacterota</taxon>
        <taxon>Epsilonproteobacteria</taxon>
        <taxon>Campylobacterales</taxon>
        <taxon>Campylobacteraceae</taxon>
        <taxon>Campylobacter</taxon>
    </lineage>
</organism>
<keyword evidence="2" id="KW-0808">Transferase</keyword>
<evidence type="ECO:0000259" key="1">
    <source>
        <dbReference type="Pfam" id="PF01755"/>
    </source>
</evidence>